<dbReference type="Pfam" id="PF00005">
    <property type="entry name" value="ABC_tran"/>
    <property type="match status" value="1"/>
</dbReference>
<dbReference type="GO" id="GO:0005524">
    <property type="term" value="F:ATP binding"/>
    <property type="evidence" value="ECO:0007669"/>
    <property type="project" value="UniProtKB-KW"/>
</dbReference>
<sequence>MEAIKSCFRDKDAKVEEMKQRVGALENSVAEAEKKKSFWAMVSSVTTVVAAASLAFAVKGEKNEEGEDPSRLISSFYGSVFRVTGSGISHMEMEGSSRRSSYLVWEDVTVTVTNGADTGKKQKQKKWLVNGLSGFAESGRIMAVMGPSGSGKSTFLDALAGRLSPEASMAGKILLRDGDKMTGRSSSLINCRDVSYVTQDDVFLGTLTVKETLRFGARLRLPELTNAELDAVVEDAAAKMGLEECADTTIGNWHLRGISGGERRRLSIAVELLAQPRLLCLDEATSGLDSAAAFFVVEALRNVARDGGDGRIVVCSVHQPADDVFRLFDDLLLISSGEAVYFGECQGAVKFFADSGFPCPIRRNPPDHFLRCITPEFDQVLAALKQTQRLNDAELSAAEGLLNGTTAETRETLVNKYRSSTFADAATKKIQQLASPLTEKHGDGDSQSVSEVVHVKKQRHQWWRQFCTLTHRSSLHMRRDLGYYWLRMFFYIMVALSTGTLEFDIGTSSAAVLDRGKVDGFLYGLMICLSVGGLPFFLDEIKAFRGERQGGYYNEAAYVLSNFLSSLPFAIFISFSSGSILYSMVKFHPGFSHLLYFCINLFFSISVSEACVFVTASLASNPLPAMGASIGVTVLNLMPSIVVRPLPDLPKIIWRYPLSYISYAAWGTQGNLKNDMIGLEFDSAIPGRPKITGEFILENTYGVNLGYSKWLDVAALFCLLLGYRVLLVFTLRYKQRISRSIPQNLREDRSQTHQDSAR</sequence>
<keyword evidence="12" id="KW-1185">Reference proteome</keyword>
<organism evidence="11 12">
    <name type="scientific">Linum tenue</name>
    <dbReference type="NCBI Taxonomy" id="586396"/>
    <lineage>
        <taxon>Eukaryota</taxon>
        <taxon>Viridiplantae</taxon>
        <taxon>Streptophyta</taxon>
        <taxon>Embryophyta</taxon>
        <taxon>Tracheophyta</taxon>
        <taxon>Spermatophyta</taxon>
        <taxon>Magnoliopsida</taxon>
        <taxon>eudicotyledons</taxon>
        <taxon>Gunneridae</taxon>
        <taxon>Pentapetalae</taxon>
        <taxon>rosids</taxon>
        <taxon>fabids</taxon>
        <taxon>Malpighiales</taxon>
        <taxon>Linaceae</taxon>
        <taxon>Linum</taxon>
    </lineage>
</organism>
<proteinExistence type="inferred from homology"/>
<dbReference type="EMBL" id="CAMGYJ010000002">
    <property type="protein sequence ID" value="CAI0374931.1"/>
    <property type="molecule type" value="Genomic_DNA"/>
</dbReference>
<dbReference type="InterPro" id="IPR027417">
    <property type="entry name" value="P-loop_NTPase"/>
</dbReference>
<dbReference type="InterPro" id="IPR017871">
    <property type="entry name" value="ABC_transporter-like_CS"/>
</dbReference>
<dbReference type="SUPFAM" id="SSF52540">
    <property type="entry name" value="P-loop containing nucleoside triphosphate hydrolases"/>
    <property type="match status" value="1"/>
</dbReference>
<evidence type="ECO:0000313" key="12">
    <source>
        <dbReference type="Proteomes" id="UP001154282"/>
    </source>
</evidence>
<dbReference type="Proteomes" id="UP001154282">
    <property type="component" value="Unassembled WGS sequence"/>
</dbReference>
<evidence type="ECO:0000256" key="5">
    <source>
        <dbReference type="ARBA" id="ARBA00022741"/>
    </source>
</evidence>
<name>A0AAV0GPM9_9ROSI</name>
<dbReference type="PANTHER" id="PTHR48042:SF8">
    <property type="entry name" value="ABC-2 TYPE TRANSPORTER TRANSMEMBRANE DOMAIN-CONTAINING PROTEIN"/>
    <property type="match status" value="1"/>
</dbReference>
<evidence type="ECO:0000256" key="9">
    <source>
        <dbReference type="SAM" id="Phobius"/>
    </source>
</evidence>
<keyword evidence="6" id="KW-0067">ATP-binding</keyword>
<dbReference type="InterPro" id="IPR003593">
    <property type="entry name" value="AAA+_ATPase"/>
</dbReference>
<dbReference type="Pfam" id="PF19055">
    <property type="entry name" value="ABC2_membrane_7"/>
    <property type="match status" value="1"/>
</dbReference>
<dbReference type="InterPro" id="IPR043926">
    <property type="entry name" value="ABCG_dom"/>
</dbReference>
<dbReference type="Gene3D" id="3.40.50.300">
    <property type="entry name" value="P-loop containing nucleotide triphosphate hydrolases"/>
    <property type="match status" value="1"/>
</dbReference>
<evidence type="ECO:0000256" key="7">
    <source>
        <dbReference type="ARBA" id="ARBA00022989"/>
    </source>
</evidence>
<dbReference type="GO" id="GO:0016887">
    <property type="term" value="F:ATP hydrolysis activity"/>
    <property type="evidence" value="ECO:0007669"/>
    <property type="project" value="InterPro"/>
</dbReference>
<keyword evidence="4 9" id="KW-0812">Transmembrane</keyword>
<dbReference type="InterPro" id="IPR052215">
    <property type="entry name" value="Plant_ABCG"/>
</dbReference>
<dbReference type="Pfam" id="PF01061">
    <property type="entry name" value="ABC2_membrane"/>
    <property type="match status" value="1"/>
</dbReference>
<dbReference type="PROSITE" id="PS00211">
    <property type="entry name" value="ABC_TRANSPORTER_1"/>
    <property type="match status" value="1"/>
</dbReference>
<feature type="transmembrane region" description="Helical" evidence="9">
    <location>
        <begin position="521"/>
        <end position="538"/>
    </location>
</feature>
<accession>A0AAV0GPM9</accession>
<keyword evidence="7 9" id="KW-1133">Transmembrane helix</keyword>
<evidence type="ECO:0000256" key="6">
    <source>
        <dbReference type="ARBA" id="ARBA00022840"/>
    </source>
</evidence>
<feature type="transmembrane region" description="Helical" evidence="9">
    <location>
        <begin position="623"/>
        <end position="642"/>
    </location>
</feature>
<reference evidence="11" key="1">
    <citation type="submission" date="2022-08" db="EMBL/GenBank/DDBJ databases">
        <authorList>
            <person name="Gutierrez-Valencia J."/>
        </authorList>
    </citation>
    <scope>NUCLEOTIDE SEQUENCE</scope>
</reference>
<evidence type="ECO:0000259" key="10">
    <source>
        <dbReference type="PROSITE" id="PS50893"/>
    </source>
</evidence>
<dbReference type="PROSITE" id="PS50893">
    <property type="entry name" value="ABC_TRANSPORTER_2"/>
    <property type="match status" value="1"/>
</dbReference>
<dbReference type="InterPro" id="IPR003439">
    <property type="entry name" value="ABC_transporter-like_ATP-bd"/>
</dbReference>
<protein>
    <recommendedName>
        <fullName evidence="10">ABC transporter domain-containing protein</fullName>
    </recommendedName>
</protein>
<dbReference type="PANTHER" id="PTHR48042">
    <property type="entry name" value="ABC TRANSPORTER G FAMILY MEMBER 11"/>
    <property type="match status" value="1"/>
</dbReference>
<feature type="transmembrane region" description="Helical" evidence="9">
    <location>
        <begin position="713"/>
        <end position="731"/>
    </location>
</feature>
<dbReference type="CDD" id="cd03213">
    <property type="entry name" value="ABCG_EPDR"/>
    <property type="match status" value="1"/>
</dbReference>
<dbReference type="SMART" id="SM00382">
    <property type="entry name" value="AAA"/>
    <property type="match status" value="1"/>
</dbReference>
<keyword evidence="8 9" id="KW-0472">Membrane</keyword>
<dbReference type="InterPro" id="IPR013525">
    <property type="entry name" value="ABC2_TM"/>
</dbReference>
<feature type="transmembrane region" description="Helical" evidence="9">
    <location>
        <begin position="594"/>
        <end position="616"/>
    </location>
</feature>
<evidence type="ECO:0000256" key="8">
    <source>
        <dbReference type="ARBA" id="ARBA00023136"/>
    </source>
</evidence>
<comment type="caution">
    <text evidence="11">The sequence shown here is derived from an EMBL/GenBank/DDBJ whole genome shotgun (WGS) entry which is preliminary data.</text>
</comment>
<evidence type="ECO:0000313" key="11">
    <source>
        <dbReference type="EMBL" id="CAI0374931.1"/>
    </source>
</evidence>
<dbReference type="AlphaFoldDB" id="A0AAV0GPM9"/>
<gene>
    <name evidence="11" type="ORF">LITE_LOCUS405</name>
</gene>
<dbReference type="GO" id="GO:0016020">
    <property type="term" value="C:membrane"/>
    <property type="evidence" value="ECO:0007669"/>
    <property type="project" value="UniProtKB-SubCell"/>
</dbReference>
<comment type="similarity">
    <text evidence="2">Belongs to the ABC transporter superfamily. ABCG family. Eye pigment precursor importer (TC 3.A.1.204) subfamily.</text>
</comment>
<feature type="domain" description="ABC transporter" evidence="10">
    <location>
        <begin position="103"/>
        <end position="361"/>
    </location>
</feature>
<evidence type="ECO:0000256" key="1">
    <source>
        <dbReference type="ARBA" id="ARBA00004141"/>
    </source>
</evidence>
<keyword evidence="3" id="KW-0813">Transport</keyword>
<evidence type="ECO:0000256" key="3">
    <source>
        <dbReference type="ARBA" id="ARBA00022448"/>
    </source>
</evidence>
<evidence type="ECO:0000256" key="2">
    <source>
        <dbReference type="ARBA" id="ARBA00005814"/>
    </source>
</evidence>
<comment type="subcellular location">
    <subcellularLocation>
        <location evidence="1">Membrane</location>
        <topology evidence="1">Multi-pass membrane protein</topology>
    </subcellularLocation>
</comment>
<feature type="transmembrane region" description="Helical" evidence="9">
    <location>
        <begin position="559"/>
        <end position="582"/>
    </location>
</feature>
<evidence type="ECO:0000256" key="4">
    <source>
        <dbReference type="ARBA" id="ARBA00022692"/>
    </source>
</evidence>
<feature type="transmembrane region" description="Helical" evidence="9">
    <location>
        <begin position="481"/>
        <end position="501"/>
    </location>
</feature>
<dbReference type="GO" id="GO:0140359">
    <property type="term" value="F:ABC-type transporter activity"/>
    <property type="evidence" value="ECO:0007669"/>
    <property type="project" value="InterPro"/>
</dbReference>
<keyword evidence="5" id="KW-0547">Nucleotide-binding</keyword>